<feature type="region of interest" description="Disordered" evidence="1">
    <location>
        <begin position="1"/>
        <end position="21"/>
    </location>
</feature>
<evidence type="ECO:0000313" key="3">
    <source>
        <dbReference type="Proteomes" id="UP000594364"/>
    </source>
</evidence>
<accession>A0A7U3Q1M9</accession>
<feature type="region of interest" description="Disordered" evidence="1">
    <location>
        <begin position="46"/>
        <end position="76"/>
    </location>
</feature>
<dbReference type="OrthoDB" id="3902588at2759"/>
<reference evidence="2 3" key="1">
    <citation type="journal article" date="2018" name="PLoS Genet.">
        <title>Repeat elements organise 3D genome structure and mediate transcription in the filamentous fungus Epichloe festucae.</title>
        <authorList>
            <person name="Winter D.J."/>
            <person name="Ganley A.R.D."/>
            <person name="Young C.A."/>
            <person name="Liachko I."/>
            <person name="Schardl C.L."/>
            <person name="Dupont P.Y."/>
            <person name="Berry D."/>
            <person name="Ram A."/>
            <person name="Scott B."/>
            <person name="Cox M.P."/>
        </authorList>
    </citation>
    <scope>NUCLEOTIDE SEQUENCE [LARGE SCALE GENOMIC DNA]</scope>
    <source>
        <strain evidence="2 3">Fl1</strain>
    </source>
</reference>
<sequence>MSGGLDNQSDGHAMTSAPLLAAEHGASDDKILGLNSSNNEYSISSLKTTALTNSDDVFSSPGAKGTERRDNSETRYNYQRPYGRFVDGLKRPPDLQSPIRQSFNHFNGRPQQSPTRPYAAGNIMTNGDKLVNNPIPPARSPLRPATQKSYETKSMNNASCWRKPVDWSAKNLTCPPYQPTETTSGHDTTSSEELAKEVELMARAPPTVALTKLKEPYKVGMSLDEQRRLDIEKERWMISALQHHDRNWQQLTRETAMKAPETESTEPPKQKLLAFYEPQFSARYLAAFWRNKAVHHLSDRPLSFKASPNLHAIFKPSICTPFSELTASFDTVYSMLLPALCPEPEILTILRSINTCLKSRGSLNLIIIDPIPNINALGEKMRTWFVKNLLRNLQQKSRCLNPSGTLPNLLSQASLRGPGSIVTTTQFYANPQNIGRHDQEFELGNDLAAKSARDDREVRAELRSIAGRMLWKEVWGQFVTPNTWWWEDADCMKECLELGTFWEYHSIQAVKSN</sequence>
<dbReference type="Proteomes" id="UP000594364">
    <property type="component" value="Chromosome 6"/>
</dbReference>
<feature type="compositionally biased region" description="Polar residues" evidence="1">
    <location>
        <begin position="46"/>
        <end position="57"/>
    </location>
</feature>
<dbReference type="AlphaFoldDB" id="A0A7U3Q1M9"/>
<name>A0A7U3Q1M9_EPIFF</name>
<feature type="compositionally biased region" description="Polar residues" evidence="1">
    <location>
        <begin position="1"/>
        <end position="10"/>
    </location>
</feature>
<evidence type="ECO:0000313" key="2">
    <source>
        <dbReference type="EMBL" id="QPH17317.1"/>
    </source>
</evidence>
<protein>
    <submittedName>
        <fullName evidence="2">Uncharacterized protein</fullName>
    </submittedName>
</protein>
<proteinExistence type="predicted"/>
<evidence type="ECO:0000256" key="1">
    <source>
        <dbReference type="SAM" id="MobiDB-lite"/>
    </source>
</evidence>
<organism evidence="2 3">
    <name type="scientific">Epichloe festucae (strain Fl1)</name>
    <dbReference type="NCBI Taxonomy" id="877507"/>
    <lineage>
        <taxon>Eukaryota</taxon>
        <taxon>Fungi</taxon>
        <taxon>Dikarya</taxon>
        <taxon>Ascomycota</taxon>
        <taxon>Pezizomycotina</taxon>
        <taxon>Sordariomycetes</taxon>
        <taxon>Hypocreomycetidae</taxon>
        <taxon>Hypocreales</taxon>
        <taxon>Clavicipitaceae</taxon>
        <taxon>Epichloe</taxon>
    </lineage>
</organism>
<dbReference type="EMBL" id="CP031390">
    <property type="protein sequence ID" value="QPH17317.1"/>
    <property type="molecule type" value="Genomic_DNA"/>
</dbReference>
<keyword evidence="3" id="KW-1185">Reference proteome</keyword>
<gene>
    <name evidence="2" type="ORF">C2857_002148</name>
</gene>